<accession>A0ABN6L841</accession>
<evidence type="ECO:0000313" key="3">
    <source>
        <dbReference type="Proteomes" id="UP001354989"/>
    </source>
</evidence>
<proteinExistence type="predicted"/>
<feature type="domain" description="Tetracyclin repressor-like C-terminal" evidence="1">
    <location>
        <begin position="84"/>
        <end position="210"/>
    </location>
</feature>
<reference evidence="2 3" key="1">
    <citation type="submission" date="2021-12" db="EMBL/GenBank/DDBJ databases">
        <title>Genome sequencing of bacteria with rrn-lacking chromosome and rrn-plasmid.</title>
        <authorList>
            <person name="Anda M."/>
            <person name="Iwasaki W."/>
        </authorList>
    </citation>
    <scope>NUCLEOTIDE SEQUENCE [LARGE SCALE GENOMIC DNA]</scope>
    <source>
        <strain evidence="2 3">NBRC 101262</strain>
    </source>
</reference>
<dbReference type="EMBL" id="AP025292">
    <property type="protein sequence ID" value="BDC99349.1"/>
    <property type="molecule type" value="Genomic_DNA"/>
</dbReference>
<evidence type="ECO:0000313" key="2">
    <source>
        <dbReference type="EMBL" id="BDC99349.1"/>
    </source>
</evidence>
<dbReference type="Proteomes" id="UP001354989">
    <property type="component" value="Chromosome"/>
</dbReference>
<dbReference type="InterPro" id="IPR036271">
    <property type="entry name" value="Tet_transcr_reg_TetR-rel_C_sf"/>
</dbReference>
<dbReference type="SUPFAM" id="SSF48498">
    <property type="entry name" value="Tetracyclin repressor-like, C-terminal domain"/>
    <property type="match status" value="1"/>
</dbReference>
<protein>
    <recommendedName>
        <fullName evidence="1">Tetracyclin repressor-like C-terminal domain-containing protein</fullName>
    </recommendedName>
</protein>
<sequence length="220" mass="26102">MAKKTVDLKEKIKHEYLDYYLTKGHDPKTVYHFCKELKIKEEAYYEHYNSFAQIRADIWRSLFLETKKGIMEDDVYSSYSVREKLLAFYYTLGEMLKSKRSFVVQDFPRSPKEFIKKSQIKAFKEPYLLFVQDLVQEGIETGEIKSRSKLEAKYKEALWAQCVFIIDFWTKDDSEQFEATDAAIEKAVNLSFELMGASALDSILDFGKFLFHNRDKMRYQ</sequence>
<dbReference type="Pfam" id="PF17931">
    <property type="entry name" value="TetR_C_23"/>
    <property type="match status" value="1"/>
</dbReference>
<dbReference type="RefSeq" id="WP_338396743.1">
    <property type="nucleotide sequence ID" value="NZ_AP025292.1"/>
</dbReference>
<dbReference type="InterPro" id="IPR041673">
    <property type="entry name" value="TetR_C_23"/>
</dbReference>
<name>A0ABN6L841_9BACT</name>
<evidence type="ECO:0000259" key="1">
    <source>
        <dbReference type="Pfam" id="PF17931"/>
    </source>
</evidence>
<dbReference type="Gene3D" id="1.10.357.10">
    <property type="entry name" value="Tetracycline Repressor, domain 2"/>
    <property type="match status" value="1"/>
</dbReference>
<organism evidence="2 3">
    <name type="scientific">Persicobacter psychrovividus</name>
    <dbReference type="NCBI Taxonomy" id="387638"/>
    <lineage>
        <taxon>Bacteria</taxon>
        <taxon>Pseudomonadati</taxon>
        <taxon>Bacteroidota</taxon>
        <taxon>Cytophagia</taxon>
        <taxon>Cytophagales</taxon>
        <taxon>Persicobacteraceae</taxon>
        <taxon>Persicobacter</taxon>
    </lineage>
</organism>
<keyword evidence="3" id="KW-1185">Reference proteome</keyword>
<gene>
    <name evidence="2" type="ORF">PEPS_16300</name>
</gene>